<feature type="region of interest" description="Disordered" evidence="7">
    <location>
        <begin position="19"/>
        <end position="43"/>
    </location>
</feature>
<evidence type="ECO:0000256" key="2">
    <source>
        <dbReference type="ARBA" id="ARBA00022670"/>
    </source>
</evidence>
<dbReference type="SUPFAM" id="SSF52025">
    <property type="entry name" value="PA domain"/>
    <property type="match status" value="1"/>
</dbReference>
<dbReference type="InterPro" id="IPR046450">
    <property type="entry name" value="PA_dom_sf"/>
</dbReference>
<evidence type="ECO:0008006" key="12">
    <source>
        <dbReference type="Google" id="ProtNLM"/>
    </source>
</evidence>
<dbReference type="EMBL" id="JAEHOE010000043">
    <property type="protein sequence ID" value="KAG2492715.1"/>
    <property type="molecule type" value="Genomic_DNA"/>
</dbReference>
<evidence type="ECO:0000256" key="4">
    <source>
        <dbReference type="ARBA" id="ARBA00022825"/>
    </source>
</evidence>
<dbReference type="GO" id="GO:0006508">
    <property type="term" value="P:proteolysis"/>
    <property type="evidence" value="ECO:0007669"/>
    <property type="project" value="UniProtKB-KW"/>
</dbReference>
<feature type="region of interest" description="Disordered" evidence="7">
    <location>
        <begin position="984"/>
        <end position="1045"/>
    </location>
</feature>
<dbReference type="InterPro" id="IPR003137">
    <property type="entry name" value="PA_domain"/>
</dbReference>
<dbReference type="GO" id="GO:0004252">
    <property type="term" value="F:serine-type endopeptidase activity"/>
    <property type="evidence" value="ECO:0007669"/>
    <property type="project" value="UniProtKB-UniRule"/>
</dbReference>
<dbReference type="Pfam" id="PF02225">
    <property type="entry name" value="PA"/>
    <property type="match status" value="1"/>
</dbReference>
<dbReference type="CDD" id="cd04842">
    <property type="entry name" value="Peptidases_S8_Kp43_protease"/>
    <property type="match status" value="1"/>
</dbReference>
<dbReference type="PANTHER" id="PTHR43399">
    <property type="entry name" value="SUBTILISIN-RELATED"/>
    <property type="match status" value="1"/>
</dbReference>
<dbReference type="CDD" id="cd00538">
    <property type="entry name" value="PA"/>
    <property type="match status" value="1"/>
</dbReference>
<proteinExistence type="inferred from homology"/>
<dbReference type="Pfam" id="PF00082">
    <property type="entry name" value="Peptidase_S8"/>
    <property type="match status" value="1"/>
</dbReference>
<evidence type="ECO:0000256" key="1">
    <source>
        <dbReference type="ARBA" id="ARBA00011073"/>
    </source>
</evidence>
<dbReference type="PRINTS" id="PR00723">
    <property type="entry name" value="SUBTILISIN"/>
</dbReference>
<evidence type="ECO:0000313" key="11">
    <source>
        <dbReference type="Proteomes" id="UP000612055"/>
    </source>
</evidence>
<keyword evidence="2 6" id="KW-0645">Protease</keyword>
<dbReference type="InterPro" id="IPR034058">
    <property type="entry name" value="TagA/B/C/D_pept_dom"/>
</dbReference>
<feature type="compositionally biased region" description="Basic residues" evidence="7">
    <location>
        <begin position="1034"/>
        <end position="1045"/>
    </location>
</feature>
<feature type="active site" description="Charge relay system" evidence="5 6">
    <location>
        <position position="349"/>
    </location>
</feature>
<dbReference type="AlphaFoldDB" id="A0A836BXM6"/>
<comment type="similarity">
    <text evidence="1 6">Belongs to the peptidase S8 family.</text>
</comment>
<dbReference type="SUPFAM" id="SSF52743">
    <property type="entry name" value="Subtilisin-like"/>
    <property type="match status" value="1"/>
</dbReference>
<comment type="caution">
    <text evidence="10">The sequence shown here is derived from an EMBL/GenBank/DDBJ whole genome shotgun (WGS) entry which is preliminary data.</text>
</comment>
<dbReference type="Proteomes" id="UP000612055">
    <property type="component" value="Unassembled WGS sequence"/>
</dbReference>
<feature type="region of interest" description="Disordered" evidence="7">
    <location>
        <begin position="163"/>
        <end position="194"/>
    </location>
</feature>
<feature type="active site" description="Charge relay system" evidence="5 6">
    <location>
        <position position="771"/>
    </location>
</feature>
<keyword evidence="3 6" id="KW-0378">Hydrolase</keyword>
<feature type="compositionally biased region" description="Polar residues" evidence="7">
    <location>
        <begin position="984"/>
        <end position="1000"/>
    </location>
</feature>
<feature type="domain" description="PA" evidence="9">
    <location>
        <begin position="587"/>
        <end position="677"/>
    </location>
</feature>
<dbReference type="Gene3D" id="3.50.30.30">
    <property type="match status" value="1"/>
</dbReference>
<sequence>MASAELWILSLGPDLHLHEPAERDGSGPGFALSGDDSAERPAAEPLPKFGEAQAALLEELQGRGCVVVSFLPPAAWLLAVAEHADLAPLLEANPGVRMAPYGPAERRVSPELAAAVRLLQRDGPAAAAALAAGSRLDELLASLPEAPEGGAAQVLGALRRHRPTRAQVQAQGRTASSAAAAASSATADTEDEGPARVVLDVHFPHLEPEDLAHLSAPGGAGVEAGPGDVLRYHPASAAAADWAQPLAALSPPDCPPLLEPVRGSPLLLQVAVCAQALPGTVEWLAGAPQVSWLSPRMTARAHSLVASAITQTGGQQPAVTATTTAQMLSTHPFWAAGLDGRNQTVGMGDSGLDVSSCYFHDPAVPFAANIKTDANGQQYFRSAEHRKLRFYLGIQDMVDGSGHGTHNAGTLAGSRYDKSNATSEPLDPGTGQAPAAKIAIMDISRGSAFEVWTPGDLARSYFNVTYMEGARVHSDAWGSDLTVYDSMSASLDRFAWTHQDFLSVTAAGNFGSSAPTTVVSPANAKNTLTVGATLSRGSGDMPVAYGIKVYDMSVTQTHGNGKVSTRSVRVVGASFGGDLASLPRGAALVAASPPEACANLTDPAGPSGGLRGRVLLVKRGQCFFTDKMWTAAAAGAVGVIVYNDRPDGYFSALAPNASALDPSALRPMGQVPQATGRWLLDALAAGSVTISLRDVSNVSRPAFEDVLSASSFGPTVDGRIKPEIMAPGQVLAAAANLRDTARGQPGANGNGTAGAAQCGSPESTRIMVGSSMSAAVMAGTALLVRQYFMDGYYPYGSRTPGRGFVPSGALIKAVLLGGAQSMQGSVSGTGLPLEAAPSSRQGFGRASLLHSLPLAPLPAETSPGWRLQVVDGAALAQGGAHRFCLRATGEGPLRITLVWFDWPGEPSAVKALVNNLDLQVRAAGRAGAVDYGNGQIDAVNTVEQVSYDSLAAGDVKITVSAPVVFARAGKQPYALAVQGHFSGELQQPTGDGGAASSSATLPACGAPSPPPPAQARTGRRPPPRRSRPPPASRWRIRRVAPNRRA</sequence>
<dbReference type="InterPro" id="IPR036852">
    <property type="entry name" value="Peptidase_S8/S53_dom_sf"/>
</dbReference>
<protein>
    <recommendedName>
        <fullName evidence="12">Subtilisin</fullName>
    </recommendedName>
</protein>
<keyword evidence="11" id="KW-1185">Reference proteome</keyword>
<feature type="active site" description="Charge relay system" evidence="5 6">
    <location>
        <position position="403"/>
    </location>
</feature>
<evidence type="ECO:0000259" key="9">
    <source>
        <dbReference type="Pfam" id="PF02225"/>
    </source>
</evidence>
<name>A0A836BXM6_9CHLO</name>
<reference evidence="10" key="1">
    <citation type="journal article" date="2020" name="bioRxiv">
        <title>Comparative genomics of Chlamydomonas.</title>
        <authorList>
            <person name="Craig R.J."/>
            <person name="Hasan A.R."/>
            <person name="Ness R.W."/>
            <person name="Keightley P.D."/>
        </authorList>
    </citation>
    <scope>NUCLEOTIDE SEQUENCE</scope>
    <source>
        <strain evidence="10">CCAP 11/70</strain>
    </source>
</reference>
<dbReference type="InterPro" id="IPR051048">
    <property type="entry name" value="Peptidase_S8/S53_subtilisin"/>
</dbReference>
<dbReference type="Gene3D" id="2.60.120.380">
    <property type="match status" value="1"/>
</dbReference>
<dbReference type="InterPro" id="IPR008979">
    <property type="entry name" value="Galactose-bd-like_sf"/>
</dbReference>
<feature type="compositionally biased region" description="Basic residues" evidence="7">
    <location>
        <begin position="1017"/>
        <end position="1027"/>
    </location>
</feature>
<dbReference type="InterPro" id="IPR015500">
    <property type="entry name" value="Peptidase_S8_subtilisin-rel"/>
</dbReference>
<gene>
    <name evidence="10" type="ORF">HYH03_009128</name>
</gene>
<organism evidence="10 11">
    <name type="scientific">Edaphochlamys debaryana</name>
    <dbReference type="NCBI Taxonomy" id="47281"/>
    <lineage>
        <taxon>Eukaryota</taxon>
        <taxon>Viridiplantae</taxon>
        <taxon>Chlorophyta</taxon>
        <taxon>core chlorophytes</taxon>
        <taxon>Chlorophyceae</taxon>
        <taxon>CS clade</taxon>
        <taxon>Chlamydomonadales</taxon>
        <taxon>Chlamydomonadales incertae sedis</taxon>
        <taxon>Edaphochlamys</taxon>
    </lineage>
</organism>
<dbReference type="OrthoDB" id="536624at2759"/>
<dbReference type="Gene3D" id="3.40.50.200">
    <property type="entry name" value="Peptidase S8/S53 domain"/>
    <property type="match status" value="1"/>
</dbReference>
<accession>A0A836BXM6</accession>
<dbReference type="PROSITE" id="PS51892">
    <property type="entry name" value="SUBTILASE"/>
    <property type="match status" value="1"/>
</dbReference>
<evidence type="ECO:0000259" key="8">
    <source>
        <dbReference type="Pfam" id="PF00082"/>
    </source>
</evidence>
<evidence type="ECO:0000256" key="7">
    <source>
        <dbReference type="SAM" id="MobiDB-lite"/>
    </source>
</evidence>
<dbReference type="InterPro" id="IPR000209">
    <property type="entry name" value="Peptidase_S8/S53_dom"/>
</dbReference>
<dbReference type="PANTHER" id="PTHR43399:SF4">
    <property type="entry name" value="CELL WALL-ASSOCIATED PROTEASE"/>
    <property type="match status" value="1"/>
</dbReference>
<dbReference type="SUPFAM" id="SSF49785">
    <property type="entry name" value="Galactose-binding domain-like"/>
    <property type="match status" value="1"/>
</dbReference>
<evidence type="ECO:0000256" key="5">
    <source>
        <dbReference type="PIRSR" id="PIRSR615500-1"/>
    </source>
</evidence>
<evidence type="ECO:0000313" key="10">
    <source>
        <dbReference type="EMBL" id="KAG2492715.1"/>
    </source>
</evidence>
<evidence type="ECO:0000256" key="3">
    <source>
        <dbReference type="ARBA" id="ARBA00022801"/>
    </source>
</evidence>
<evidence type="ECO:0000256" key="6">
    <source>
        <dbReference type="PROSITE-ProRule" id="PRU01240"/>
    </source>
</evidence>
<feature type="compositionally biased region" description="Low complexity" evidence="7">
    <location>
        <begin position="174"/>
        <end position="187"/>
    </location>
</feature>
<keyword evidence="4 6" id="KW-0720">Serine protease</keyword>
<feature type="domain" description="Peptidase S8/S53" evidence="8">
    <location>
        <begin position="340"/>
        <end position="819"/>
    </location>
</feature>